<accession>A0A8J6PDB6</accession>
<reference evidence="1" key="1">
    <citation type="submission" date="2020-09" db="EMBL/GenBank/DDBJ databases">
        <title>Taishania pollutisoli gen. nov., sp. nov., Isolated from Tetrabromobisphenol A-Contaminated Soil.</title>
        <authorList>
            <person name="Chen Q."/>
        </authorList>
    </citation>
    <scope>NUCLEOTIDE SEQUENCE</scope>
    <source>
        <strain evidence="1">CZZ-1</strain>
    </source>
</reference>
<evidence type="ECO:0000313" key="1">
    <source>
        <dbReference type="EMBL" id="MBC9811210.1"/>
    </source>
</evidence>
<dbReference type="PROSITE" id="PS51257">
    <property type="entry name" value="PROKAR_LIPOPROTEIN"/>
    <property type="match status" value="1"/>
</dbReference>
<sequence length="203" mass="23009">MGKIIVIGIAVLGLIGCKSIAMKMNGMTKPQLENAQTIREKAHAFGMDTTNIVSVHSRDFVHELKRAGIPDALIYDRNGNYIEYRATDTSCNAGLFQFIPDLKLNTTYNQPDSISLSEIWTKYRDLNGNVLKAVEPSDFYVLIYWTTWSGKLNKDHVKVWEDLAKVNTNCSIKVIKVNLDLQDHWEEGDKEKLVEAMTGKKKK</sequence>
<gene>
    <name evidence="1" type="ORF">H9Y05_01865</name>
</gene>
<evidence type="ECO:0000313" key="2">
    <source>
        <dbReference type="Proteomes" id="UP000652681"/>
    </source>
</evidence>
<proteinExistence type="predicted"/>
<dbReference type="AlphaFoldDB" id="A0A8J6PDB6"/>
<name>A0A8J6PDB6_9FLAO</name>
<dbReference type="RefSeq" id="WP_216713343.1">
    <property type="nucleotide sequence ID" value="NZ_JACVEL010000001.1"/>
</dbReference>
<evidence type="ECO:0008006" key="3">
    <source>
        <dbReference type="Google" id="ProtNLM"/>
    </source>
</evidence>
<keyword evidence="2" id="KW-1185">Reference proteome</keyword>
<dbReference type="Proteomes" id="UP000652681">
    <property type="component" value="Unassembled WGS sequence"/>
</dbReference>
<protein>
    <recommendedName>
        <fullName evidence="3">Lipoprotein</fullName>
    </recommendedName>
</protein>
<dbReference type="EMBL" id="JACVEL010000001">
    <property type="protein sequence ID" value="MBC9811210.1"/>
    <property type="molecule type" value="Genomic_DNA"/>
</dbReference>
<comment type="caution">
    <text evidence="1">The sequence shown here is derived from an EMBL/GenBank/DDBJ whole genome shotgun (WGS) entry which is preliminary data.</text>
</comment>
<organism evidence="1 2">
    <name type="scientific">Taishania pollutisoli</name>
    <dbReference type="NCBI Taxonomy" id="2766479"/>
    <lineage>
        <taxon>Bacteria</taxon>
        <taxon>Pseudomonadati</taxon>
        <taxon>Bacteroidota</taxon>
        <taxon>Flavobacteriia</taxon>
        <taxon>Flavobacteriales</taxon>
        <taxon>Crocinitomicaceae</taxon>
        <taxon>Taishania</taxon>
    </lineage>
</organism>